<dbReference type="Ensembl" id="ENSBMST00010019282.1">
    <property type="protein sequence ID" value="ENSBMSP00010017457.1"/>
    <property type="gene ID" value="ENSBMSG00010012685.1"/>
</dbReference>
<dbReference type="GeneTree" id="ENSGT01100000266938"/>
<protein>
    <submittedName>
        <fullName evidence="1">Uncharacterized protein</fullName>
    </submittedName>
</protein>
<reference evidence="1" key="1">
    <citation type="submission" date="2023-09" db="UniProtKB">
        <authorList>
            <consortium name="Ensembl"/>
        </authorList>
    </citation>
    <scope>IDENTIFICATION</scope>
</reference>
<name>A0A8C0D9D6_BALMU</name>
<accession>A0A8C0D9D6</accession>
<proteinExistence type="predicted"/>
<evidence type="ECO:0000313" key="1">
    <source>
        <dbReference type="Ensembl" id="ENSBMSP00010017457.1"/>
    </source>
</evidence>
<sequence>MDAGSNFIHVQVYQINLISPLKVLAFNSGASSAEHEHSTGKKPSGARLLLPPHFKSDNRLIYNQRRASFDALIAAAGTLLSFTTPGAPLCYMWPPSFLTTTAKRT</sequence>
<organism evidence="1">
    <name type="scientific">Balaenoptera musculus</name>
    <name type="common">Blue whale</name>
    <dbReference type="NCBI Taxonomy" id="9771"/>
    <lineage>
        <taxon>Eukaryota</taxon>
        <taxon>Metazoa</taxon>
        <taxon>Chordata</taxon>
        <taxon>Craniata</taxon>
        <taxon>Vertebrata</taxon>
        <taxon>Euteleostomi</taxon>
        <taxon>Mammalia</taxon>
        <taxon>Eutheria</taxon>
        <taxon>Laurasiatheria</taxon>
        <taxon>Artiodactyla</taxon>
        <taxon>Whippomorpha</taxon>
        <taxon>Cetacea</taxon>
        <taxon>Mysticeti</taxon>
        <taxon>Balaenopteridae</taxon>
        <taxon>Balaenoptera</taxon>
    </lineage>
</organism>
<dbReference type="AlphaFoldDB" id="A0A8C0D9D6"/>